<feature type="region of interest" description="Disordered" evidence="1">
    <location>
        <begin position="58"/>
        <end position="81"/>
    </location>
</feature>
<dbReference type="EMBL" id="JAROKS010000023">
    <property type="protein sequence ID" value="KAK1787938.1"/>
    <property type="molecule type" value="Genomic_DNA"/>
</dbReference>
<feature type="non-terminal residue" evidence="2">
    <location>
        <position position="1"/>
    </location>
</feature>
<organism evidence="2 3">
    <name type="scientific">Electrophorus voltai</name>
    <dbReference type="NCBI Taxonomy" id="2609070"/>
    <lineage>
        <taxon>Eukaryota</taxon>
        <taxon>Metazoa</taxon>
        <taxon>Chordata</taxon>
        <taxon>Craniata</taxon>
        <taxon>Vertebrata</taxon>
        <taxon>Euteleostomi</taxon>
        <taxon>Actinopterygii</taxon>
        <taxon>Neopterygii</taxon>
        <taxon>Teleostei</taxon>
        <taxon>Ostariophysi</taxon>
        <taxon>Gymnotiformes</taxon>
        <taxon>Gymnotoidei</taxon>
        <taxon>Gymnotidae</taxon>
        <taxon>Electrophorus</taxon>
    </lineage>
</organism>
<sequence>MISSYRKLAPVSHRETGFHIGHTASELRCLRASLNEARRRRRQCLAQRQAEQLVRFLRRRTKDDPPQANRASTQPTTGAQAGAPAGFPGLFHNSLCNFVHVPVTVPVPITLNIPVTLSSFVSMPVPTSASVPVVVPSVLLVLAHVASLGPPASPFSVGLGGEPRHALP</sequence>
<evidence type="ECO:0000256" key="1">
    <source>
        <dbReference type="SAM" id="MobiDB-lite"/>
    </source>
</evidence>
<reference evidence="2" key="1">
    <citation type="submission" date="2023-03" db="EMBL/GenBank/DDBJ databases">
        <title>Electrophorus voltai genome.</title>
        <authorList>
            <person name="Bian C."/>
        </authorList>
    </citation>
    <scope>NUCLEOTIDE SEQUENCE</scope>
    <source>
        <strain evidence="2">CB-2022</strain>
        <tissue evidence="2">Muscle</tissue>
    </source>
</reference>
<comment type="caution">
    <text evidence="2">The sequence shown here is derived from an EMBL/GenBank/DDBJ whole genome shotgun (WGS) entry which is preliminary data.</text>
</comment>
<evidence type="ECO:0000313" key="3">
    <source>
        <dbReference type="Proteomes" id="UP001239994"/>
    </source>
</evidence>
<accession>A0AAD9DP35</accession>
<gene>
    <name evidence="2" type="ORF">P4O66_016417</name>
</gene>
<dbReference type="AlphaFoldDB" id="A0AAD9DP35"/>
<name>A0AAD9DP35_9TELE</name>
<dbReference type="Proteomes" id="UP001239994">
    <property type="component" value="Unassembled WGS sequence"/>
</dbReference>
<evidence type="ECO:0000313" key="2">
    <source>
        <dbReference type="EMBL" id="KAK1787938.1"/>
    </source>
</evidence>
<keyword evidence="3" id="KW-1185">Reference proteome</keyword>
<proteinExistence type="predicted"/>
<protein>
    <submittedName>
        <fullName evidence="2">Uncharacterized protein</fullName>
    </submittedName>
</protein>